<feature type="region of interest" description="Disordered" evidence="1">
    <location>
        <begin position="1"/>
        <end position="42"/>
    </location>
</feature>
<proteinExistence type="predicted"/>
<name>A0A0C2WQX2_AMAMK</name>
<dbReference type="STRING" id="946122.A0A0C2WQX2"/>
<dbReference type="EMBL" id="KN818332">
    <property type="protein sequence ID" value="KIL58678.1"/>
    <property type="molecule type" value="Genomic_DNA"/>
</dbReference>
<dbReference type="OrthoDB" id="28901at2759"/>
<evidence type="ECO:0000256" key="1">
    <source>
        <dbReference type="SAM" id="MobiDB-lite"/>
    </source>
</evidence>
<evidence type="ECO:0000313" key="3">
    <source>
        <dbReference type="Proteomes" id="UP000054549"/>
    </source>
</evidence>
<feature type="compositionally biased region" description="Basic and acidic residues" evidence="1">
    <location>
        <begin position="1"/>
        <end position="12"/>
    </location>
</feature>
<sequence>MSSGEEHNYRGEDDVDMQDEGEQDDVDAPQEHGGRRGEYEEELSGKTAAKCAKMLAFGLYLELILLSAPTLGINGKNQMIDMGTMRPLQKLFKYGEVIKVYGRKLVSKRKLSNQVYVFQNDTYRDGFSEKDLKLSALVLADVNPDEIQQFSRDA</sequence>
<gene>
    <name evidence="2" type="ORF">M378DRAFT_15373</name>
</gene>
<dbReference type="HOGENOM" id="CLU_1703755_0_0_1"/>
<accession>A0A0C2WQX2</accession>
<evidence type="ECO:0000313" key="2">
    <source>
        <dbReference type="EMBL" id="KIL58678.1"/>
    </source>
</evidence>
<feature type="compositionally biased region" description="Basic and acidic residues" evidence="1">
    <location>
        <begin position="29"/>
        <end position="38"/>
    </location>
</feature>
<keyword evidence="3" id="KW-1185">Reference proteome</keyword>
<feature type="compositionally biased region" description="Acidic residues" evidence="1">
    <location>
        <begin position="13"/>
        <end position="28"/>
    </location>
</feature>
<reference evidence="2 3" key="1">
    <citation type="submission" date="2014-04" db="EMBL/GenBank/DDBJ databases">
        <title>Evolutionary Origins and Diversification of the Mycorrhizal Mutualists.</title>
        <authorList>
            <consortium name="DOE Joint Genome Institute"/>
            <consortium name="Mycorrhizal Genomics Consortium"/>
            <person name="Kohler A."/>
            <person name="Kuo A."/>
            <person name="Nagy L.G."/>
            <person name="Floudas D."/>
            <person name="Copeland A."/>
            <person name="Barry K.W."/>
            <person name="Cichocki N."/>
            <person name="Veneault-Fourrey C."/>
            <person name="LaButti K."/>
            <person name="Lindquist E.A."/>
            <person name="Lipzen A."/>
            <person name="Lundell T."/>
            <person name="Morin E."/>
            <person name="Murat C."/>
            <person name="Riley R."/>
            <person name="Ohm R."/>
            <person name="Sun H."/>
            <person name="Tunlid A."/>
            <person name="Henrissat B."/>
            <person name="Grigoriev I.V."/>
            <person name="Hibbett D.S."/>
            <person name="Martin F."/>
        </authorList>
    </citation>
    <scope>NUCLEOTIDE SEQUENCE [LARGE SCALE GENOMIC DNA]</scope>
    <source>
        <strain evidence="2 3">Koide BX008</strain>
    </source>
</reference>
<dbReference type="Proteomes" id="UP000054549">
    <property type="component" value="Unassembled WGS sequence"/>
</dbReference>
<dbReference type="InParanoid" id="A0A0C2WQX2"/>
<organism evidence="2 3">
    <name type="scientific">Amanita muscaria (strain Koide BX008)</name>
    <dbReference type="NCBI Taxonomy" id="946122"/>
    <lineage>
        <taxon>Eukaryota</taxon>
        <taxon>Fungi</taxon>
        <taxon>Dikarya</taxon>
        <taxon>Basidiomycota</taxon>
        <taxon>Agaricomycotina</taxon>
        <taxon>Agaricomycetes</taxon>
        <taxon>Agaricomycetidae</taxon>
        <taxon>Agaricales</taxon>
        <taxon>Pluteineae</taxon>
        <taxon>Amanitaceae</taxon>
        <taxon>Amanita</taxon>
    </lineage>
</organism>
<protein>
    <submittedName>
        <fullName evidence="2">Uncharacterized protein</fullName>
    </submittedName>
</protein>
<dbReference type="AlphaFoldDB" id="A0A0C2WQX2"/>